<name>A0A968GDZ9_9SPIO</name>
<dbReference type="RefSeq" id="WP_167694931.1">
    <property type="nucleotide sequence ID" value="NZ_CP118181.1"/>
</dbReference>
<reference evidence="2" key="1">
    <citation type="submission" date="2020-03" db="EMBL/GenBank/DDBJ databases">
        <title>Spirochaetal bacteria isolated from arthropods constitute a novel genus Entomospira genus novum within the order Spirochaetales.</title>
        <authorList>
            <person name="Grana-Miraglia L."/>
            <person name="Sikutova S."/>
            <person name="Fingerle V."/>
            <person name="Sing A."/>
            <person name="Castillo-Ramirez S."/>
            <person name="Margos G."/>
            <person name="Rudolf I."/>
        </authorList>
    </citation>
    <scope>NUCLEOTIDE SEQUENCE</scope>
    <source>
        <strain evidence="2">BR149</strain>
    </source>
</reference>
<dbReference type="Proteomes" id="UP000778951">
    <property type="component" value="Unassembled WGS sequence"/>
</dbReference>
<organism evidence="2 3">
    <name type="scientific">Entomospira culicis</name>
    <dbReference type="NCBI Taxonomy" id="2719989"/>
    <lineage>
        <taxon>Bacteria</taxon>
        <taxon>Pseudomonadati</taxon>
        <taxon>Spirochaetota</taxon>
        <taxon>Spirochaetia</taxon>
        <taxon>Spirochaetales</taxon>
        <taxon>Spirochaetaceae</taxon>
        <taxon>Entomospira</taxon>
    </lineage>
</organism>
<dbReference type="PANTHER" id="PTHR41786">
    <property type="entry name" value="MOTILITY ACCESSORY FACTOR MAF"/>
    <property type="match status" value="1"/>
</dbReference>
<protein>
    <submittedName>
        <fullName evidence="2">DUF115 domain-containing protein</fullName>
    </submittedName>
</protein>
<evidence type="ECO:0000313" key="3">
    <source>
        <dbReference type="Proteomes" id="UP000778951"/>
    </source>
</evidence>
<evidence type="ECO:0000313" key="2">
    <source>
        <dbReference type="EMBL" id="NIZ68814.1"/>
    </source>
</evidence>
<feature type="domain" description="6-hydroxymethylpterin diphosphokinase MptE-like" evidence="1">
    <location>
        <begin position="183"/>
        <end position="331"/>
    </location>
</feature>
<accession>A0A968GDZ9</accession>
<dbReference type="EMBL" id="JAATLM010000001">
    <property type="protein sequence ID" value="NIZ68814.1"/>
    <property type="molecule type" value="Genomic_DNA"/>
</dbReference>
<gene>
    <name evidence="2" type="ORF">HCT48_01080</name>
</gene>
<sequence>MQLEMIRALDGDTLRYQGRYLYSSRYPQRQALSRFPSILSPNTLYVVVSPLLHYGLFEFVSQVPDNSAIICLELDATLAQFHRSYRLKETLNFRYLETMDSYLVEHWLKDWEFLALKTLVVIYASAGHQHLLANYTQFMDSIKVLVEQQHKNAQMLQRVHRRWLRNCIKQLASAPVTYTTLPRMERPIVVVGAGLTLEYARDWLAERAGSYYVIAVDTALPALMAYGITPDLMICLEASVINLLDFIGVYYPDVPMLCDLSAHPQTKRLHAGETFFTLSDFSHASFYQRIREVFGLPSLIAGGSVGITAITLALQMSDQPIILCGIDFAFTLGKSHARGSYTHAMQLAGYHRLVGIPLLQATLERPLVKVQGVQDHLLDSDVVMQSYAQMLIHSTTKRIFTLNSPYAMAMGLPLWNDEISPMFAESKPKITWSSTAVHRAVHRAWCKREMTFLEQFINGDLSCWQELSYLFVGEEYSREIAQSSQAKRRAIEVLGWWQASMASSK</sequence>
<evidence type="ECO:0000259" key="1">
    <source>
        <dbReference type="Pfam" id="PF01973"/>
    </source>
</evidence>
<dbReference type="PANTHER" id="PTHR41786:SF1">
    <property type="entry name" value="6-HYDROXYMETHYLPTERIN DIPHOSPHOKINASE MPTE-LIKE DOMAIN-CONTAINING PROTEIN"/>
    <property type="match status" value="1"/>
</dbReference>
<proteinExistence type="predicted"/>
<dbReference type="Pfam" id="PF01973">
    <property type="entry name" value="MptE-like"/>
    <property type="match status" value="1"/>
</dbReference>
<dbReference type="InterPro" id="IPR002826">
    <property type="entry name" value="MptE-like"/>
</dbReference>
<comment type="caution">
    <text evidence="2">The sequence shown here is derived from an EMBL/GenBank/DDBJ whole genome shotgun (WGS) entry which is preliminary data.</text>
</comment>
<keyword evidence="3" id="KW-1185">Reference proteome</keyword>
<dbReference type="AlphaFoldDB" id="A0A968GDZ9"/>